<evidence type="ECO:0000313" key="3">
    <source>
        <dbReference type="Proteomes" id="UP001163828"/>
    </source>
</evidence>
<evidence type="ECO:0000256" key="1">
    <source>
        <dbReference type="SAM" id="MobiDB-lite"/>
    </source>
</evidence>
<organism evidence="2 3">
    <name type="scientific">Lentinula boryana</name>
    <dbReference type="NCBI Taxonomy" id="40481"/>
    <lineage>
        <taxon>Eukaryota</taxon>
        <taxon>Fungi</taxon>
        <taxon>Dikarya</taxon>
        <taxon>Basidiomycota</taxon>
        <taxon>Agaricomycotina</taxon>
        <taxon>Agaricomycetes</taxon>
        <taxon>Agaricomycetidae</taxon>
        <taxon>Agaricales</taxon>
        <taxon>Marasmiineae</taxon>
        <taxon>Omphalotaceae</taxon>
        <taxon>Lentinula</taxon>
    </lineage>
</organism>
<dbReference type="EMBL" id="MU790511">
    <property type="protein sequence ID" value="KAJ4001261.1"/>
    <property type="molecule type" value="Genomic_DNA"/>
</dbReference>
<sequence length="333" mass="36961">MASLNYVQPKSSRNRFSLFLQFSTQKKSSQTGISSESYFATTPTTSEFMEPWTPTSSVAGSKALFRVNSGTSNPVLPRSPMRMDTDEPVPPTTNDLDAREKARLLKKARKLSKVFGEMPELQRTSVTSLHNRNKSPSHRRSISTHASDSELSKQQTTRKFSSQSDLASSSESGSRMEISDREAIPPVPSLPGGSIDASFELTTAQRRTQPLLHILTRPRPSMDEVRALVSPTSSTTPQAFPDDGQKRRLTKPRRDLRGDDPSKSTASHELKARKSYDSPVRRIPPGSDEAVPNEFLHRSRSLSTNKKKKLATIDGAVDFSPNWRQVPDGVHEV</sequence>
<feature type="region of interest" description="Disordered" evidence="1">
    <location>
        <begin position="227"/>
        <end position="308"/>
    </location>
</feature>
<feature type="region of interest" description="Disordered" evidence="1">
    <location>
        <begin position="69"/>
        <end position="98"/>
    </location>
</feature>
<gene>
    <name evidence="2" type="ORF">F5050DRAFT_33567</name>
</gene>
<accession>A0ABQ8QRW1</accession>
<reference evidence="2" key="1">
    <citation type="submission" date="2022-08" db="EMBL/GenBank/DDBJ databases">
        <authorList>
            <consortium name="DOE Joint Genome Institute"/>
            <person name="Min B."/>
            <person name="Riley R."/>
            <person name="Sierra-Patev S."/>
            <person name="Naranjo-Ortiz M."/>
            <person name="Looney B."/>
            <person name="Konkel Z."/>
            <person name="Slot J.C."/>
            <person name="Sakamoto Y."/>
            <person name="Steenwyk J.L."/>
            <person name="Rokas A."/>
            <person name="Carro J."/>
            <person name="Camarero S."/>
            <person name="Ferreira P."/>
            <person name="Molpeceres G."/>
            <person name="Ruiz-Duenas F.J."/>
            <person name="Serrano A."/>
            <person name="Henrissat B."/>
            <person name="Drula E."/>
            <person name="Hughes K.W."/>
            <person name="Mata J.L."/>
            <person name="Ishikawa N.K."/>
            <person name="Vargas-Isla R."/>
            <person name="Ushijima S."/>
            <person name="Smith C.A."/>
            <person name="Ahrendt S."/>
            <person name="Andreopoulos W."/>
            <person name="He G."/>
            <person name="Labutti K."/>
            <person name="Lipzen A."/>
            <person name="Ng V."/>
            <person name="Sandor L."/>
            <person name="Barry K."/>
            <person name="Martinez A.T."/>
            <person name="Xiao Y."/>
            <person name="Gibbons J.G."/>
            <person name="Terashima K."/>
            <person name="Hibbett D.S."/>
            <person name="Grigoriev I.V."/>
        </authorList>
    </citation>
    <scope>NUCLEOTIDE SEQUENCE</scope>
    <source>
        <strain evidence="2">TFB10827</strain>
    </source>
</reference>
<keyword evidence="3" id="KW-1185">Reference proteome</keyword>
<dbReference type="Proteomes" id="UP001163828">
    <property type="component" value="Unassembled WGS sequence"/>
</dbReference>
<feature type="compositionally biased region" description="Basic and acidic residues" evidence="1">
    <location>
        <begin position="252"/>
        <end position="280"/>
    </location>
</feature>
<feature type="compositionally biased region" description="Basic residues" evidence="1">
    <location>
        <begin position="131"/>
        <end position="142"/>
    </location>
</feature>
<proteinExistence type="predicted"/>
<comment type="caution">
    <text evidence="2">The sequence shown here is derived from an EMBL/GenBank/DDBJ whole genome shotgun (WGS) entry which is preliminary data.</text>
</comment>
<evidence type="ECO:0000313" key="2">
    <source>
        <dbReference type="EMBL" id="KAJ4001261.1"/>
    </source>
</evidence>
<feature type="compositionally biased region" description="Low complexity" evidence="1">
    <location>
        <begin position="161"/>
        <end position="176"/>
    </location>
</feature>
<feature type="region of interest" description="Disordered" evidence="1">
    <location>
        <begin position="122"/>
        <end position="196"/>
    </location>
</feature>
<protein>
    <submittedName>
        <fullName evidence="2">Uncharacterized protein</fullName>
    </submittedName>
</protein>
<name>A0ABQ8QRW1_9AGAR</name>